<reference evidence="2 3" key="1">
    <citation type="submission" date="2019-02" db="EMBL/GenBank/DDBJ databases">
        <title>Genomic Encyclopedia of Type Strains, Phase IV (KMG-IV): sequencing the most valuable type-strain genomes for metagenomic binning, comparative biology and taxonomic classification.</title>
        <authorList>
            <person name="Goeker M."/>
        </authorList>
    </citation>
    <scope>NUCLEOTIDE SEQUENCE [LARGE SCALE GENOMIC DNA]</scope>
    <source>
        <strain evidence="2 3">DSM 10617</strain>
    </source>
</reference>
<dbReference type="Proteomes" id="UP000293433">
    <property type="component" value="Unassembled WGS sequence"/>
</dbReference>
<evidence type="ECO:0000313" key="3">
    <source>
        <dbReference type="Proteomes" id="UP000293433"/>
    </source>
</evidence>
<comment type="caution">
    <text evidence="2">The sequence shown here is derived from an EMBL/GenBank/DDBJ whole genome shotgun (WGS) entry which is preliminary data.</text>
</comment>
<feature type="chain" id="PRO_5020705973" description="Lipoprotein" evidence="1">
    <location>
        <begin position="23"/>
        <end position="359"/>
    </location>
</feature>
<protein>
    <recommendedName>
        <fullName evidence="4">Lipoprotein</fullName>
    </recommendedName>
</protein>
<evidence type="ECO:0000313" key="2">
    <source>
        <dbReference type="EMBL" id="RZS58589.1"/>
    </source>
</evidence>
<name>A0A4Q7LXA9_9BURK</name>
<keyword evidence="3" id="KW-1185">Reference proteome</keyword>
<proteinExistence type="predicted"/>
<dbReference type="EMBL" id="SGWV01000007">
    <property type="protein sequence ID" value="RZS58589.1"/>
    <property type="molecule type" value="Genomic_DNA"/>
</dbReference>
<gene>
    <name evidence="2" type="ORF">EV685_0884</name>
</gene>
<dbReference type="PROSITE" id="PS51257">
    <property type="entry name" value="PROKAR_LIPOPROTEIN"/>
    <property type="match status" value="1"/>
</dbReference>
<organism evidence="2 3">
    <name type="scientific">Sphaerotilus mobilis</name>
    <dbReference type="NCBI Taxonomy" id="47994"/>
    <lineage>
        <taxon>Bacteria</taxon>
        <taxon>Pseudomonadati</taxon>
        <taxon>Pseudomonadota</taxon>
        <taxon>Betaproteobacteria</taxon>
        <taxon>Burkholderiales</taxon>
        <taxon>Sphaerotilaceae</taxon>
        <taxon>Sphaerotilus</taxon>
    </lineage>
</organism>
<dbReference type="AlphaFoldDB" id="A0A4Q7LXA9"/>
<evidence type="ECO:0008006" key="4">
    <source>
        <dbReference type="Google" id="ProtNLM"/>
    </source>
</evidence>
<evidence type="ECO:0000256" key="1">
    <source>
        <dbReference type="SAM" id="SignalP"/>
    </source>
</evidence>
<sequence length="359" mass="37405">MNRCHWQAIATTFAALTLSACGGGGDSGASTQTPAPTPTPTTLSADQSVFESLVLSSTQRSYQMRWNLNLTGAQVSGTNYLASDHFLLAASPLSNGAQTAQQSASTDVTSNLVNVLPTPTRVLKNGQILVVPGQLGSLRVSYVGNDVQVDTLADDAVTVAYSQRRQGYSRVNLTGTVVTSPTDLAQWHNSLFANPAVLSGTATYLSGAAYIKFSASNVGDRYNAFDCTTATTGASITPCRTATTLNAALTTGLVSNSDGRTYLLADGAISTVGGVPIWVATAPRPVSATLSSTLQYRIYFELSGNVYTGALIRDGQAIGGSYHVSNPAGATVADRITTLPFHIRMNKAAHDSLVNALAI</sequence>
<feature type="signal peptide" evidence="1">
    <location>
        <begin position="1"/>
        <end position="22"/>
    </location>
</feature>
<keyword evidence="1" id="KW-0732">Signal</keyword>
<accession>A0A4Q7LXA9</accession>